<dbReference type="InterPro" id="IPR001128">
    <property type="entry name" value="Cyt_P450"/>
</dbReference>
<keyword evidence="3 7" id="KW-0479">Metal-binding</keyword>
<organism evidence="8 9">
    <name type="scientific">Funiculus sociatus GB2-A5</name>
    <dbReference type="NCBI Taxonomy" id="2933946"/>
    <lineage>
        <taxon>Bacteria</taxon>
        <taxon>Bacillati</taxon>
        <taxon>Cyanobacteriota</taxon>
        <taxon>Cyanophyceae</taxon>
        <taxon>Coleofasciculales</taxon>
        <taxon>Coleofasciculaceae</taxon>
        <taxon>Funiculus</taxon>
    </lineage>
</organism>
<sequence length="452" mass="51692">MTSKTAIKLPDSPRIPAWMQTIQGMARPLEYLEAAAKEYGDVFTMRSLGFPPTVVLSNPQAIQEIFTADPHQFDSAEGSKILQPIVGNNSLILLDGDRHQRQRKLLMPPFHGERMKAYGKLICQIAEQVMKSWTIGNIQPVYPAMQEISLRVILRAVFGIDEGARFQQLRQLLVSMLDAFNSPLTSTVIFFPILQQDLGDWSFWGRFLRQRQQIDELLYSEIRERREQPDSNRTDILSLMMSASDENGQLMTDVELRDELMTLLFAGHETTASSLAWAFYWIHHLPEVREKLLKELESIGSDPDPTEIARLPYLTAICSESLRIYPIVLFSFARIVKSPIEIMGYKFDPGTLLTACVYLTHHREDIYPDSKSFKPERFLERQFSPYEFIPFGGGSRRCIGWALALLEMKLVLATVLSRYEMALTDNREVLPVRRGITLTPARGVPMMMVAQR</sequence>
<keyword evidence="9" id="KW-1185">Reference proteome</keyword>
<gene>
    <name evidence="8" type="ORF">NDI37_12875</name>
</gene>
<protein>
    <submittedName>
        <fullName evidence="8">Cytochrome P450</fullName>
    </submittedName>
</protein>
<dbReference type="Pfam" id="PF00067">
    <property type="entry name" value="p450"/>
    <property type="match status" value="1"/>
</dbReference>
<dbReference type="InterPro" id="IPR017972">
    <property type="entry name" value="Cyt_P450_CS"/>
</dbReference>
<keyword evidence="5 7" id="KW-0408">Iron</keyword>
<dbReference type="CDD" id="cd11053">
    <property type="entry name" value="CYP110-like"/>
    <property type="match status" value="1"/>
</dbReference>
<dbReference type="RefSeq" id="WP_199295339.1">
    <property type="nucleotide sequence ID" value="NZ_JAMPKK010000025.1"/>
</dbReference>
<dbReference type="SUPFAM" id="SSF48264">
    <property type="entry name" value="Cytochrome P450"/>
    <property type="match status" value="1"/>
</dbReference>
<keyword evidence="2 7" id="KW-0349">Heme</keyword>
<evidence type="ECO:0000313" key="8">
    <source>
        <dbReference type="EMBL" id="MEP0865361.1"/>
    </source>
</evidence>
<name>A0ABV0JPI5_9CYAN</name>
<dbReference type="PRINTS" id="PR00385">
    <property type="entry name" value="P450"/>
</dbReference>
<keyword evidence="4 7" id="KW-0560">Oxidoreductase</keyword>
<keyword evidence="6 7" id="KW-0503">Monooxygenase</keyword>
<comment type="caution">
    <text evidence="8">The sequence shown here is derived from an EMBL/GenBank/DDBJ whole genome shotgun (WGS) entry which is preliminary data.</text>
</comment>
<comment type="similarity">
    <text evidence="1 7">Belongs to the cytochrome P450 family.</text>
</comment>
<dbReference type="Gene3D" id="1.10.630.10">
    <property type="entry name" value="Cytochrome P450"/>
    <property type="match status" value="1"/>
</dbReference>
<dbReference type="PRINTS" id="PR00463">
    <property type="entry name" value="EP450I"/>
</dbReference>
<dbReference type="PANTHER" id="PTHR24291">
    <property type="entry name" value="CYTOCHROME P450 FAMILY 4"/>
    <property type="match status" value="1"/>
</dbReference>
<evidence type="ECO:0000256" key="1">
    <source>
        <dbReference type="ARBA" id="ARBA00010617"/>
    </source>
</evidence>
<evidence type="ECO:0000256" key="6">
    <source>
        <dbReference type="ARBA" id="ARBA00023033"/>
    </source>
</evidence>
<evidence type="ECO:0000256" key="4">
    <source>
        <dbReference type="ARBA" id="ARBA00023002"/>
    </source>
</evidence>
<dbReference type="PROSITE" id="PS00086">
    <property type="entry name" value="CYTOCHROME_P450"/>
    <property type="match status" value="1"/>
</dbReference>
<reference evidence="8 9" key="1">
    <citation type="submission" date="2022-04" db="EMBL/GenBank/DDBJ databases">
        <title>Positive selection, recombination, and allopatry shape intraspecific diversity of widespread and dominant cyanobacteria.</title>
        <authorList>
            <person name="Wei J."/>
            <person name="Shu W."/>
            <person name="Hu C."/>
        </authorList>
    </citation>
    <scope>NUCLEOTIDE SEQUENCE [LARGE SCALE GENOMIC DNA]</scope>
    <source>
        <strain evidence="8 9">GB2-A5</strain>
    </source>
</reference>
<accession>A0ABV0JPI5</accession>
<evidence type="ECO:0000313" key="9">
    <source>
        <dbReference type="Proteomes" id="UP001442494"/>
    </source>
</evidence>
<dbReference type="InterPro" id="IPR036396">
    <property type="entry name" value="Cyt_P450_sf"/>
</dbReference>
<dbReference type="PANTHER" id="PTHR24291:SF50">
    <property type="entry name" value="BIFUNCTIONAL ALBAFLAVENONE MONOOXYGENASE_TERPENE SYNTHASE"/>
    <property type="match status" value="1"/>
</dbReference>
<evidence type="ECO:0000256" key="7">
    <source>
        <dbReference type="RuleBase" id="RU000461"/>
    </source>
</evidence>
<dbReference type="EMBL" id="JAMPKK010000025">
    <property type="protein sequence ID" value="MEP0865361.1"/>
    <property type="molecule type" value="Genomic_DNA"/>
</dbReference>
<evidence type="ECO:0000256" key="2">
    <source>
        <dbReference type="ARBA" id="ARBA00022617"/>
    </source>
</evidence>
<dbReference type="InterPro" id="IPR002401">
    <property type="entry name" value="Cyt_P450_E_grp-I"/>
</dbReference>
<evidence type="ECO:0000256" key="3">
    <source>
        <dbReference type="ARBA" id="ARBA00022723"/>
    </source>
</evidence>
<evidence type="ECO:0000256" key="5">
    <source>
        <dbReference type="ARBA" id="ARBA00023004"/>
    </source>
</evidence>
<dbReference type="InterPro" id="IPR050196">
    <property type="entry name" value="Cytochrome_P450_Monoox"/>
</dbReference>
<dbReference type="Proteomes" id="UP001442494">
    <property type="component" value="Unassembled WGS sequence"/>
</dbReference>
<proteinExistence type="inferred from homology"/>